<proteinExistence type="predicted"/>
<feature type="compositionally biased region" description="Basic and acidic residues" evidence="1">
    <location>
        <begin position="27"/>
        <end position="41"/>
    </location>
</feature>
<evidence type="ECO:0000256" key="1">
    <source>
        <dbReference type="SAM" id="MobiDB-lite"/>
    </source>
</evidence>
<dbReference type="Proteomes" id="UP001057375">
    <property type="component" value="Unassembled WGS sequence"/>
</dbReference>
<protein>
    <submittedName>
        <fullName evidence="2">Uncharacterized protein</fullName>
    </submittedName>
</protein>
<name>A0ABQ5KIL1_9EUKA</name>
<feature type="compositionally biased region" description="Basic and acidic residues" evidence="1">
    <location>
        <begin position="1"/>
        <end position="14"/>
    </location>
</feature>
<evidence type="ECO:0000313" key="3">
    <source>
        <dbReference type="Proteomes" id="UP001057375"/>
    </source>
</evidence>
<reference evidence="2" key="1">
    <citation type="submission" date="2022-03" db="EMBL/GenBank/DDBJ databases">
        <title>Draft genome sequence of Aduncisulcus paluster, a free-living microaerophilic Fornicata.</title>
        <authorList>
            <person name="Yuyama I."/>
            <person name="Kume K."/>
            <person name="Tamura T."/>
            <person name="Inagaki Y."/>
            <person name="Hashimoto T."/>
        </authorList>
    </citation>
    <scope>NUCLEOTIDE SEQUENCE</scope>
    <source>
        <strain evidence="2">NY0171</strain>
    </source>
</reference>
<organism evidence="2 3">
    <name type="scientific">Aduncisulcus paluster</name>
    <dbReference type="NCBI Taxonomy" id="2918883"/>
    <lineage>
        <taxon>Eukaryota</taxon>
        <taxon>Metamonada</taxon>
        <taxon>Carpediemonas-like organisms</taxon>
        <taxon>Aduncisulcus</taxon>
    </lineage>
</organism>
<feature type="region of interest" description="Disordered" evidence="1">
    <location>
        <begin position="1"/>
        <end position="41"/>
    </location>
</feature>
<accession>A0ABQ5KIL1</accession>
<comment type="caution">
    <text evidence="2">The sequence shown here is derived from an EMBL/GenBank/DDBJ whole genome shotgun (WGS) entry which is preliminary data.</text>
</comment>
<dbReference type="EMBL" id="BQXS01009371">
    <property type="protein sequence ID" value="GKT31139.1"/>
    <property type="molecule type" value="Genomic_DNA"/>
</dbReference>
<evidence type="ECO:0000313" key="2">
    <source>
        <dbReference type="EMBL" id="GKT31139.1"/>
    </source>
</evidence>
<gene>
    <name evidence="2" type="ORF">ADUPG1_005768</name>
</gene>
<sequence>MRRLREDARQEGRRKQSGTVILPRRLKMTDRRIPEKKGQVL</sequence>
<keyword evidence="3" id="KW-1185">Reference proteome</keyword>
<feature type="non-terminal residue" evidence="2">
    <location>
        <position position="41"/>
    </location>
</feature>